<evidence type="ECO:0000313" key="2">
    <source>
        <dbReference type="Proteomes" id="UP001151529"/>
    </source>
</evidence>
<comment type="caution">
    <text evidence="1">The sequence shown here is derived from an EMBL/GenBank/DDBJ whole genome shotgun (WGS) entry which is preliminary data.</text>
</comment>
<reference evidence="1" key="1">
    <citation type="submission" date="2022-11" db="EMBL/GenBank/DDBJ databases">
        <authorList>
            <person name="Hyden B.L."/>
            <person name="Feng K."/>
            <person name="Yates T."/>
            <person name="Jawdy S."/>
            <person name="Smart L.B."/>
            <person name="Muchero W."/>
        </authorList>
    </citation>
    <scope>NUCLEOTIDE SEQUENCE</scope>
    <source>
        <tissue evidence="1">Shoot tip</tissue>
    </source>
</reference>
<name>A0A9Q0V4Y3_SALVM</name>
<proteinExistence type="predicted"/>
<dbReference type="PANTHER" id="PTHR31265">
    <property type="entry name" value="OS02G0527500 PROTEIN-RELATED"/>
    <property type="match status" value="1"/>
</dbReference>
<organism evidence="1 2">
    <name type="scientific">Salix viminalis</name>
    <name type="common">Common osier</name>
    <name type="synonym">Basket willow</name>
    <dbReference type="NCBI Taxonomy" id="40686"/>
    <lineage>
        <taxon>Eukaryota</taxon>
        <taxon>Viridiplantae</taxon>
        <taxon>Streptophyta</taxon>
        <taxon>Embryophyta</taxon>
        <taxon>Tracheophyta</taxon>
        <taxon>Spermatophyta</taxon>
        <taxon>Magnoliopsida</taxon>
        <taxon>eudicotyledons</taxon>
        <taxon>Gunneridae</taxon>
        <taxon>Pentapetalae</taxon>
        <taxon>rosids</taxon>
        <taxon>fabids</taxon>
        <taxon>Malpighiales</taxon>
        <taxon>Salicaceae</taxon>
        <taxon>Saliceae</taxon>
        <taxon>Salix</taxon>
    </lineage>
</organism>
<evidence type="ECO:0000313" key="1">
    <source>
        <dbReference type="EMBL" id="KAJ6741801.1"/>
    </source>
</evidence>
<dbReference type="EMBL" id="JAPFFL010000002">
    <property type="protein sequence ID" value="KAJ6741801.1"/>
    <property type="molecule type" value="Genomic_DNA"/>
</dbReference>
<sequence>MPKNACHGSMMVEAFAGKQTLKVPYVSQGNGGSKAAALRFQAISDRTRITFYSAYYHNKLNDYGHMCGPVLDDVSVFSYSLIRSSMLTPYCHEWFFSNPLQRKNDVQLTQGIVDSTILLQKKRSSGISVFTVDSQKMFKNSAVPSSNF</sequence>
<dbReference type="PANTHER" id="PTHR31265:SF22">
    <property type="entry name" value="DUF642 DOMAIN-CONTAINING PROTEIN"/>
    <property type="match status" value="1"/>
</dbReference>
<gene>
    <name evidence="1" type="ORF">OIU85_015935</name>
</gene>
<dbReference type="AlphaFoldDB" id="A0A9Q0V4Y3"/>
<dbReference type="InterPro" id="IPR052437">
    <property type="entry name" value="Pectin_Meth_Modulator"/>
</dbReference>
<accession>A0A9Q0V4Y3</accession>
<reference evidence="1" key="2">
    <citation type="journal article" date="2023" name="Int. J. Mol. Sci.">
        <title>De Novo Assembly and Annotation of 11 Diverse Shrub Willow (Salix) Genomes Reveals Novel Gene Organization in Sex-Linked Regions.</title>
        <authorList>
            <person name="Hyden B."/>
            <person name="Feng K."/>
            <person name="Yates T.B."/>
            <person name="Jawdy S."/>
            <person name="Cereghino C."/>
            <person name="Smart L.B."/>
            <person name="Muchero W."/>
        </authorList>
    </citation>
    <scope>NUCLEOTIDE SEQUENCE [LARGE SCALE GENOMIC DNA]</scope>
    <source>
        <tissue evidence="1">Shoot tip</tissue>
    </source>
</reference>
<dbReference type="OrthoDB" id="2121543at2759"/>
<keyword evidence="2" id="KW-1185">Reference proteome</keyword>
<dbReference type="Proteomes" id="UP001151529">
    <property type="component" value="Chromosome 6"/>
</dbReference>
<protein>
    <submittedName>
        <fullName evidence="1">F17A17.37 PROTEIN</fullName>
    </submittedName>
</protein>